<proteinExistence type="predicted"/>
<reference evidence="2 3" key="1">
    <citation type="submission" date="2022-04" db="EMBL/GenBank/DDBJ databases">
        <title>Genome diversity in the genus Frankia.</title>
        <authorList>
            <person name="Carlos-Shanley C."/>
            <person name="Hahn D."/>
        </authorList>
    </citation>
    <scope>NUCLEOTIDE SEQUENCE [LARGE SCALE GENOMIC DNA]</scope>
    <source>
        <strain evidence="2 3">Ag45/Mut15</strain>
    </source>
</reference>
<evidence type="ECO:0000256" key="1">
    <source>
        <dbReference type="SAM" id="MobiDB-lite"/>
    </source>
</evidence>
<evidence type="ECO:0000313" key="2">
    <source>
        <dbReference type="EMBL" id="MCK9876721.1"/>
    </source>
</evidence>
<dbReference type="EMBL" id="JALKFT010000011">
    <property type="protein sequence ID" value="MCK9876721.1"/>
    <property type="molecule type" value="Genomic_DNA"/>
</dbReference>
<comment type="caution">
    <text evidence="2">The sequence shown here is derived from an EMBL/GenBank/DDBJ whole genome shotgun (WGS) entry which is preliminary data.</text>
</comment>
<feature type="region of interest" description="Disordered" evidence="1">
    <location>
        <begin position="1"/>
        <end position="50"/>
    </location>
</feature>
<dbReference type="Proteomes" id="UP001201873">
    <property type="component" value="Unassembled WGS sequence"/>
</dbReference>
<feature type="compositionally biased region" description="Polar residues" evidence="1">
    <location>
        <begin position="12"/>
        <end position="50"/>
    </location>
</feature>
<sequence>MPDDDESREGPQFTQNSNTAPPGSWVGNQVGQNYGSVHSDNSSTYNYSTESPDELQRAAVNYLAADSPRPAEKILHDLMWGRPSTTERAYYYVLSILGGRSIYDIDRDLISEVRKAWKFCASKQRDPWCDALDVVMGLLRCLPYTAEEERKDQAAGDPEWDSEWMDLATLEDLPVERQEEIRQNLAQIASGLAKDRLEAGARERVLAARVGAGRLARVWKFFEQEPLGPRLYPLPPLQVATPDRRLSAGGLALLLSGGALVAVDLWWAALAALVGLLGSSWLLTAWGVEKTARQHVLDAEKHDAELYRTLPDPRSPGHWVPSELVADLCRLVDEQFAEARPHRRGTWSEQTVEVRAYLKKRLVDQYGNSQRPADAMKWLAHWYARRAAASGGPAWQPRGSTAPDAPVPATVRRQLWLGFAGTAVTLGALTAAGELLEALLMGLGEAGVVSVGRRTAARQRALALRESAERRLLAEEQKGHAEWLVALADRPTEAEMARWLAMDKAHVRYDAIERAGLADRDVVAYVVMTEGAKGAAQVRKKGRPPRYTAYLVRVFLLSYSGVREATARLDFLTGDISNETRNLFRYEALASASVRENGVRRVRDVKGTPMRSGRQRTVSFTLRLLNGEEIVSVREPSHDLDGDLDGQDEDLADLVLRNSGLEGALRILESVASEGADWIRRDLERRERWTHDLFE</sequence>
<protein>
    <submittedName>
        <fullName evidence="2">Uncharacterized protein</fullName>
    </submittedName>
</protein>
<gene>
    <name evidence="2" type="ORF">MXD59_13190</name>
</gene>
<keyword evidence="3" id="KW-1185">Reference proteome</keyword>
<organism evidence="2 3">
    <name type="scientific">Frankia umida</name>
    <dbReference type="NCBI Taxonomy" id="573489"/>
    <lineage>
        <taxon>Bacteria</taxon>
        <taxon>Bacillati</taxon>
        <taxon>Actinomycetota</taxon>
        <taxon>Actinomycetes</taxon>
        <taxon>Frankiales</taxon>
        <taxon>Frankiaceae</taxon>
        <taxon>Frankia</taxon>
    </lineage>
</organism>
<evidence type="ECO:0000313" key="3">
    <source>
        <dbReference type="Proteomes" id="UP001201873"/>
    </source>
</evidence>
<dbReference type="RefSeq" id="WP_248824947.1">
    <property type="nucleotide sequence ID" value="NZ_JALKFT010000011.1"/>
</dbReference>
<accession>A0ABT0JYU8</accession>
<name>A0ABT0JYU8_9ACTN</name>